<proteinExistence type="predicted"/>
<evidence type="ECO:0000313" key="4">
    <source>
        <dbReference type="EMBL" id="PMD20611.1"/>
    </source>
</evidence>
<evidence type="ECO:0000256" key="2">
    <source>
        <dbReference type="ARBA" id="ARBA00023315"/>
    </source>
</evidence>
<feature type="domain" description="N-acetyltransferase" evidence="3">
    <location>
        <begin position="5"/>
        <end position="180"/>
    </location>
</feature>
<dbReference type="PANTHER" id="PTHR43072:SF23">
    <property type="entry name" value="UPF0039 PROTEIN C11D3.02C"/>
    <property type="match status" value="1"/>
</dbReference>
<dbReference type="AlphaFoldDB" id="A0A2J6Q2V5"/>
<sequence length="188" mass="21476">MGPEFVIRPAVENDLPGISTILTHYALKTVLTFATAGPTDEALRKKFRNIIQENQFPYFVATTRSSSQTYNNTDQVIGITYISPWLPERSAYKHTGEMTLFVHHEHQGKGIGTQLMSALLKAIPRTRIRELLAVMAVDDKGRGAGLGLRDYYVHWGFREVGRMERVGFKFERWIDVIFLQLHVNNDTH</sequence>
<dbReference type="SUPFAM" id="SSF55729">
    <property type="entry name" value="Acyl-CoA N-acyltransferases (Nat)"/>
    <property type="match status" value="1"/>
</dbReference>
<dbReference type="PROSITE" id="PS51186">
    <property type="entry name" value="GNAT"/>
    <property type="match status" value="1"/>
</dbReference>
<dbReference type="GO" id="GO:0016747">
    <property type="term" value="F:acyltransferase activity, transferring groups other than amino-acyl groups"/>
    <property type="evidence" value="ECO:0007669"/>
    <property type="project" value="InterPro"/>
</dbReference>
<name>A0A2J6Q2V5_9HELO</name>
<dbReference type="Gene3D" id="3.40.630.30">
    <property type="match status" value="1"/>
</dbReference>
<dbReference type="InterPro" id="IPR016181">
    <property type="entry name" value="Acyl_CoA_acyltransferase"/>
</dbReference>
<evidence type="ECO:0000313" key="5">
    <source>
        <dbReference type="Proteomes" id="UP000235672"/>
    </source>
</evidence>
<keyword evidence="5" id="KW-1185">Reference proteome</keyword>
<dbReference type="Pfam" id="PF13420">
    <property type="entry name" value="Acetyltransf_4"/>
    <property type="match status" value="1"/>
</dbReference>
<gene>
    <name evidence="4" type="ORF">NA56DRAFT_749571</name>
</gene>
<evidence type="ECO:0000259" key="3">
    <source>
        <dbReference type="PROSITE" id="PS51186"/>
    </source>
</evidence>
<dbReference type="InterPro" id="IPR000182">
    <property type="entry name" value="GNAT_dom"/>
</dbReference>
<keyword evidence="2 4" id="KW-0012">Acyltransferase</keyword>
<dbReference type="OrthoDB" id="2129362at2759"/>
<organism evidence="4 5">
    <name type="scientific">Hyaloscypha hepaticicola</name>
    <dbReference type="NCBI Taxonomy" id="2082293"/>
    <lineage>
        <taxon>Eukaryota</taxon>
        <taxon>Fungi</taxon>
        <taxon>Dikarya</taxon>
        <taxon>Ascomycota</taxon>
        <taxon>Pezizomycotina</taxon>
        <taxon>Leotiomycetes</taxon>
        <taxon>Helotiales</taxon>
        <taxon>Hyaloscyphaceae</taxon>
        <taxon>Hyaloscypha</taxon>
    </lineage>
</organism>
<dbReference type="PANTHER" id="PTHR43072">
    <property type="entry name" value="N-ACETYLTRANSFERASE"/>
    <property type="match status" value="1"/>
</dbReference>
<dbReference type="Proteomes" id="UP000235672">
    <property type="component" value="Unassembled WGS sequence"/>
</dbReference>
<accession>A0A2J6Q2V5</accession>
<keyword evidence="1 4" id="KW-0808">Transferase</keyword>
<dbReference type="STRING" id="1745343.A0A2J6Q2V5"/>
<evidence type="ECO:0000256" key="1">
    <source>
        <dbReference type="ARBA" id="ARBA00022679"/>
    </source>
</evidence>
<dbReference type="EMBL" id="KZ613484">
    <property type="protein sequence ID" value="PMD20611.1"/>
    <property type="molecule type" value="Genomic_DNA"/>
</dbReference>
<reference evidence="4 5" key="1">
    <citation type="submission" date="2016-05" db="EMBL/GenBank/DDBJ databases">
        <title>A degradative enzymes factory behind the ericoid mycorrhizal symbiosis.</title>
        <authorList>
            <consortium name="DOE Joint Genome Institute"/>
            <person name="Martino E."/>
            <person name="Morin E."/>
            <person name="Grelet G."/>
            <person name="Kuo A."/>
            <person name="Kohler A."/>
            <person name="Daghino S."/>
            <person name="Barry K."/>
            <person name="Choi C."/>
            <person name="Cichocki N."/>
            <person name="Clum A."/>
            <person name="Copeland A."/>
            <person name="Hainaut M."/>
            <person name="Haridas S."/>
            <person name="Labutti K."/>
            <person name="Lindquist E."/>
            <person name="Lipzen A."/>
            <person name="Khouja H.-R."/>
            <person name="Murat C."/>
            <person name="Ohm R."/>
            <person name="Olson A."/>
            <person name="Spatafora J."/>
            <person name="Veneault-Fourrey C."/>
            <person name="Henrissat B."/>
            <person name="Grigoriev I."/>
            <person name="Martin F."/>
            <person name="Perotto S."/>
        </authorList>
    </citation>
    <scope>NUCLEOTIDE SEQUENCE [LARGE SCALE GENOMIC DNA]</scope>
    <source>
        <strain evidence="4 5">UAMH 7357</strain>
    </source>
</reference>
<protein>
    <submittedName>
        <fullName evidence="4">Acyl-CoA N-acyltransferase</fullName>
    </submittedName>
</protein>
<dbReference type="CDD" id="cd04301">
    <property type="entry name" value="NAT_SF"/>
    <property type="match status" value="1"/>
</dbReference>